<dbReference type="Proteomes" id="UP001367316">
    <property type="component" value="Unassembled WGS sequence"/>
</dbReference>
<gene>
    <name evidence="2" type="ORF">JOL62DRAFT_174151</name>
</gene>
<keyword evidence="1" id="KW-0812">Transmembrane</keyword>
<keyword evidence="1" id="KW-1133">Transmembrane helix</keyword>
<comment type="caution">
    <text evidence="2">The sequence shown here is derived from an EMBL/GenBank/DDBJ whole genome shotgun (WGS) entry which is preliminary data.</text>
</comment>
<name>A0ABR1N2J7_9PEZI</name>
<evidence type="ECO:0000313" key="3">
    <source>
        <dbReference type="Proteomes" id="UP001367316"/>
    </source>
</evidence>
<keyword evidence="1" id="KW-0472">Membrane</keyword>
<feature type="transmembrane region" description="Helical" evidence="1">
    <location>
        <begin position="78"/>
        <end position="97"/>
    </location>
</feature>
<sequence>MPLVCTHSAARSSLLLYSAASVSITSSRVLSRRSHYPCSNEVISGLALFVIISHIASCNSVSCALMPTRVPRILMHYCVPKFLGLSFLLFSSCAPSFTGTTRSSLYTQTWPS</sequence>
<organism evidence="2 3">
    <name type="scientific">Phyllosticta paracitricarpa</name>
    <dbReference type="NCBI Taxonomy" id="2016321"/>
    <lineage>
        <taxon>Eukaryota</taxon>
        <taxon>Fungi</taxon>
        <taxon>Dikarya</taxon>
        <taxon>Ascomycota</taxon>
        <taxon>Pezizomycotina</taxon>
        <taxon>Dothideomycetes</taxon>
        <taxon>Dothideomycetes incertae sedis</taxon>
        <taxon>Botryosphaeriales</taxon>
        <taxon>Phyllostictaceae</taxon>
        <taxon>Phyllosticta</taxon>
    </lineage>
</organism>
<evidence type="ECO:0000313" key="2">
    <source>
        <dbReference type="EMBL" id="KAK7609438.1"/>
    </source>
</evidence>
<accession>A0ABR1N2J7</accession>
<feature type="transmembrane region" description="Helical" evidence="1">
    <location>
        <begin position="45"/>
        <end position="66"/>
    </location>
</feature>
<keyword evidence="3" id="KW-1185">Reference proteome</keyword>
<proteinExistence type="predicted"/>
<protein>
    <submittedName>
        <fullName evidence="2">Uncharacterized protein</fullName>
    </submittedName>
</protein>
<evidence type="ECO:0000256" key="1">
    <source>
        <dbReference type="SAM" id="Phobius"/>
    </source>
</evidence>
<reference evidence="2 3" key="1">
    <citation type="submission" date="2024-04" db="EMBL/GenBank/DDBJ databases">
        <title>Phyllosticta paracitricarpa is synonymous to the EU quarantine fungus P. citricarpa based on phylogenomic analyses.</title>
        <authorList>
            <consortium name="Lawrence Berkeley National Laboratory"/>
            <person name="Van ingen-buijs V.A."/>
            <person name="Van westerhoven A.C."/>
            <person name="Haridas S."/>
            <person name="Skiadas P."/>
            <person name="Martin F."/>
            <person name="Groenewald J.Z."/>
            <person name="Crous P.W."/>
            <person name="Seidl M.F."/>
        </authorList>
    </citation>
    <scope>NUCLEOTIDE SEQUENCE [LARGE SCALE GENOMIC DNA]</scope>
    <source>
        <strain evidence="2 3">CBS 141358</strain>
    </source>
</reference>
<dbReference type="EMBL" id="JBBPBF010000023">
    <property type="protein sequence ID" value="KAK7609438.1"/>
    <property type="molecule type" value="Genomic_DNA"/>
</dbReference>